<dbReference type="GO" id="GO:0006364">
    <property type="term" value="P:rRNA processing"/>
    <property type="evidence" value="ECO:0007669"/>
    <property type="project" value="TreeGrafter"/>
</dbReference>
<dbReference type="GO" id="GO:0008270">
    <property type="term" value="F:zinc ion binding"/>
    <property type="evidence" value="ECO:0007669"/>
    <property type="project" value="UniProtKB-KW"/>
</dbReference>
<organism evidence="8 10">
    <name type="scientific">Bursaphelenchus xylophilus</name>
    <name type="common">Pinewood nematode worm</name>
    <name type="synonym">Aphelenchoides xylophilus</name>
    <dbReference type="NCBI Taxonomy" id="6326"/>
    <lineage>
        <taxon>Eukaryota</taxon>
        <taxon>Metazoa</taxon>
        <taxon>Ecdysozoa</taxon>
        <taxon>Nematoda</taxon>
        <taxon>Chromadorea</taxon>
        <taxon>Rhabditida</taxon>
        <taxon>Tylenchina</taxon>
        <taxon>Tylenchomorpha</taxon>
        <taxon>Aphelenchoidea</taxon>
        <taxon>Aphelenchoididae</taxon>
        <taxon>Bursaphelenchus</taxon>
    </lineage>
</organism>
<evidence type="ECO:0000259" key="6">
    <source>
        <dbReference type="PROSITE" id="PS50053"/>
    </source>
</evidence>
<dbReference type="Pfam" id="PF17405">
    <property type="entry name" value="Nrap_D4"/>
    <property type="match status" value="1"/>
</dbReference>
<accession>A0A1I7RWB3</accession>
<keyword evidence="4" id="KW-0694">RNA-binding</keyword>
<keyword evidence="4" id="KW-0539">Nucleus</keyword>
<dbReference type="Pfam" id="PF00240">
    <property type="entry name" value="ubiquitin"/>
    <property type="match status" value="1"/>
</dbReference>
<dbReference type="Proteomes" id="UP000095284">
    <property type="component" value="Unplaced"/>
</dbReference>
<keyword evidence="3" id="KW-0862">Zinc</keyword>
<evidence type="ECO:0000313" key="9">
    <source>
        <dbReference type="Proteomes" id="UP000659654"/>
    </source>
</evidence>
<dbReference type="SUPFAM" id="SSF118310">
    <property type="entry name" value="AN1-like Zinc finger"/>
    <property type="match status" value="1"/>
</dbReference>
<dbReference type="PANTHER" id="PTHR17972:SF0">
    <property type="entry name" value="NUCLEOLAR PROTEIN 6"/>
    <property type="match status" value="1"/>
</dbReference>
<keyword evidence="2" id="KW-0863">Zinc-finger</keyword>
<feature type="compositionally biased region" description="Basic and acidic residues" evidence="5">
    <location>
        <begin position="855"/>
        <end position="864"/>
    </location>
</feature>
<feature type="compositionally biased region" description="Polar residues" evidence="5">
    <location>
        <begin position="939"/>
        <end position="948"/>
    </location>
</feature>
<dbReference type="GO" id="GO:0032545">
    <property type="term" value="C:CURI complex"/>
    <property type="evidence" value="ECO:0007669"/>
    <property type="project" value="TreeGrafter"/>
</dbReference>
<dbReference type="GO" id="GO:0032040">
    <property type="term" value="C:small-subunit processome"/>
    <property type="evidence" value="ECO:0007669"/>
    <property type="project" value="TreeGrafter"/>
</dbReference>
<keyword evidence="1" id="KW-0479">Metal-binding</keyword>
<evidence type="ECO:0000256" key="3">
    <source>
        <dbReference type="ARBA" id="ARBA00022833"/>
    </source>
</evidence>
<dbReference type="InterPro" id="IPR029071">
    <property type="entry name" value="Ubiquitin-like_domsf"/>
</dbReference>
<dbReference type="Pfam" id="PF17407">
    <property type="entry name" value="Nrap_D6"/>
    <property type="match status" value="1"/>
</dbReference>
<dbReference type="SMART" id="SM00213">
    <property type="entry name" value="UBQ"/>
    <property type="match status" value="1"/>
</dbReference>
<keyword evidence="9" id="KW-1185">Reference proteome</keyword>
<evidence type="ECO:0000313" key="7">
    <source>
        <dbReference type="EMBL" id="CAD5214673.1"/>
    </source>
</evidence>
<dbReference type="EMBL" id="CAJFCV020000002">
    <property type="protein sequence ID" value="CAG9095402.1"/>
    <property type="molecule type" value="Genomic_DNA"/>
</dbReference>
<dbReference type="Proteomes" id="UP000659654">
    <property type="component" value="Unassembled WGS sequence"/>
</dbReference>
<dbReference type="eggNOG" id="KOG2054">
    <property type="taxonomic scope" value="Eukaryota"/>
</dbReference>
<dbReference type="Proteomes" id="UP000582659">
    <property type="component" value="Unassembled WGS sequence"/>
</dbReference>
<dbReference type="GO" id="GO:0034456">
    <property type="term" value="C:UTP-C complex"/>
    <property type="evidence" value="ECO:0007669"/>
    <property type="project" value="TreeGrafter"/>
</dbReference>
<gene>
    <name evidence="7" type="ORF">BXYJ_LOCUS3647</name>
</gene>
<sequence>MTSADQISSLAASPDALLRFDDFYSLDVTSDYFSQFGTLIAKSKKKAKNKKDLEKLFVQTLKEITGKLFAENRISELEVFLTKDEESYESEDESRKYVLALALGEDWAEPIFRGPPSNTPEGKEFRNDFVDLAEIRKYADNSLCETVEWVKMNKNAHPDESEDFKKSIPQRWLEFIVYKKLMLPEGSLQHIAKAPAHWTSLIPRNQLPPSVVHNAFAKLGKMFREIKEVPLQIVGVNCVSGYYRNTEPIAYVPAPKIVGNAKKLLMKKLSVDSPVPPLQPTVDVYISLERSGKWGKVPVQIAAYKTLYYDVLAKEFAKQYKAVAVPQKDRILIKLDRIIFSVYIVHDEELERHQAENEQPQKLADPFTKHAHLAILTQKLHSIGTKFSAFAESVHLAKRFVAGAQLSNHFDPLVIELLVAYGFLNAAGRNSGNGPLTSLSGFLQFLKTLATFNFVQEPLFVDINENFNEESKQELRELFIKRRPVLPPIVLITPEDKSGIRLMAKKTEPFAAKRLIDLAKEKWNDLKGRLEEGKHVDLSRLCTTNSSIYDLKIQLDQNKATHFPKPVKSTQTRDKISKKCAFVIPVVDFDLSKRLVSEFEKHFGSKLMFFYDEFETEMIYGALRPNFKVPNVDLTLTNCSLRKRTGPKNEVNLQALAEDLQIIGQGIVKSITNAKGIQLAGAKTVKKALKRKADTGFELILFHWRCNKLFEMSAQTTKDPLRDMVITVTFQSIMAGSEPCKSEVRRDATVRDLKFIYQAKSGCPADMVRFTYNGRELSNDDETLEGFGMTTNCSVYVSTRVESGLIERTPPPSPGLFFAADILIPQNVEALSQMASIRDAIKNMTNIPNQSSIDKPPDLAKKGEGLWTPEKQMEHQITRSRMRDLLKRRKKVSARTPENFRDTGSLCSSVGMSPLASEPGTPRNELSKSSSLSDLSNLTPKSTASGTSVVEPMEKPVTEKEAKIFFDPAETARDLIVVHQDLYDPPRNREELAAIKKEVEKRRKTTCGLCRRRLPISQQTAICKCQLTFCERHKNPEDHRCNFDYKLSGRKKLVKDNPKVEGGGARKGKPEG</sequence>
<dbReference type="InterPro" id="IPR035368">
    <property type="entry name" value="Nrap_D3"/>
</dbReference>
<feature type="compositionally biased region" description="Basic and acidic residues" evidence="5">
    <location>
        <begin position="871"/>
        <end position="885"/>
    </location>
</feature>
<dbReference type="InterPro" id="IPR005554">
    <property type="entry name" value="NOL6/Upt22"/>
</dbReference>
<reference evidence="7" key="2">
    <citation type="submission" date="2020-09" db="EMBL/GenBank/DDBJ databases">
        <authorList>
            <person name="Kikuchi T."/>
        </authorList>
    </citation>
    <scope>NUCLEOTIDE SEQUENCE</scope>
    <source>
        <strain evidence="7">Ka4C1</strain>
    </source>
</reference>
<evidence type="ECO:0000256" key="2">
    <source>
        <dbReference type="ARBA" id="ARBA00022771"/>
    </source>
</evidence>
<comment type="subcellular location">
    <subcellularLocation>
        <location evidence="4">Nucleus</location>
        <location evidence="4">Nucleolus</location>
    </subcellularLocation>
</comment>
<dbReference type="PROSITE" id="PS50053">
    <property type="entry name" value="UBIQUITIN_2"/>
    <property type="match status" value="1"/>
</dbReference>
<dbReference type="Pfam" id="PF17406">
    <property type="entry name" value="Nrap_D5"/>
    <property type="match status" value="1"/>
</dbReference>
<dbReference type="SMART" id="SM00154">
    <property type="entry name" value="ZnF_AN1"/>
    <property type="match status" value="1"/>
</dbReference>
<dbReference type="Gene3D" id="4.10.1110.10">
    <property type="entry name" value="AN1-like Zinc finger"/>
    <property type="match status" value="1"/>
</dbReference>
<evidence type="ECO:0000313" key="8">
    <source>
        <dbReference type="Proteomes" id="UP000095284"/>
    </source>
</evidence>
<dbReference type="InterPro" id="IPR035896">
    <property type="entry name" value="AN1-like_Znf"/>
</dbReference>
<dbReference type="GO" id="GO:0006409">
    <property type="term" value="P:tRNA export from nucleus"/>
    <property type="evidence" value="ECO:0007669"/>
    <property type="project" value="TreeGrafter"/>
</dbReference>
<reference evidence="10" key="1">
    <citation type="submission" date="2016-11" db="UniProtKB">
        <authorList>
            <consortium name="WormBaseParasite"/>
        </authorList>
    </citation>
    <scope>IDENTIFICATION</scope>
</reference>
<dbReference type="GO" id="GO:0003723">
    <property type="term" value="F:RNA binding"/>
    <property type="evidence" value="ECO:0007669"/>
    <property type="project" value="UniProtKB-KW"/>
</dbReference>
<dbReference type="InterPro" id="IPR035369">
    <property type="entry name" value="Nrap_D4"/>
</dbReference>
<dbReference type="InterPro" id="IPR035370">
    <property type="entry name" value="Nrap_D5"/>
</dbReference>
<dbReference type="PANTHER" id="PTHR17972">
    <property type="entry name" value="NUCLEOLAR RNA-ASSOCIATED PROTEIN"/>
    <property type="match status" value="1"/>
</dbReference>
<dbReference type="InterPro" id="IPR000058">
    <property type="entry name" value="Znf_AN1"/>
</dbReference>
<dbReference type="CDD" id="cd17039">
    <property type="entry name" value="Ubl_ubiquitin_like"/>
    <property type="match status" value="1"/>
</dbReference>
<dbReference type="EMBL" id="CAJFDI010000002">
    <property type="protein sequence ID" value="CAD5214673.1"/>
    <property type="molecule type" value="Genomic_DNA"/>
</dbReference>
<dbReference type="Gene3D" id="3.10.20.90">
    <property type="entry name" value="Phosphatidylinositol 3-kinase Catalytic Subunit, Chain A, domain 1"/>
    <property type="match status" value="1"/>
</dbReference>
<dbReference type="Pfam" id="PF17404">
    <property type="entry name" value="Nrap_D3"/>
    <property type="match status" value="1"/>
</dbReference>
<evidence type="ECO:0000256" key="5">
    <source>
        <dbReference type="SAM" id="MobiDB-lite"/>
    </source>
</evidence>
<dbReference type="SUPFAM" id="SSF54236">
    <property type="entry name" value="Ubiquitin-like"/>
    <property type="match status" value="1"/>
</dbReference>
<dbReference type="SMR" id="A0A1I7RWB3"/>
<feature type="domain" description="Ubiquitin-like" evidence="6">
    <location>
        <begin position="726"/>
        <end position="804"/>
    </location>
</feature>
<feature type="compositionally biased region" description="Low complexity" evidence="5">
    <location>
        <begin position="927"/>
        <end position="938"/>
    </location>
</feature>
<proteinExistence type="inferred from homology"/>
<dbReference type="AlphaFoldDB" id="A0A1I7RWB3"/>
<name>A0A1I7RWB3_BURXY</name>
<evidence type="ECO:0000256" key="1">
    <source>
        <dbReference type="ARBA" id="ARBA00022723"/>
    </source>
</evidence>
<dbReference type="InterPro" id="IPR035371">
    <property type="entry name" value="Nrap_D6"/>
</dbReference>
<comment type="similarity">
    <text evidence="4">Belongs to the NRAP family.</text>
</comment>
<dbReference type="OrthoDB" id="10251401at2759"/>
<dbReference type="InterPro" id="IPR000626">
    <property type="entry name" value="Ubiquitin-like_dom"/>
</dbReference>
<feature type="region of interest" description="Disordered" evidence="5">
    <location>
        <begin position="848"/>
        <end position="955"/>
    </location>
</feature>
<dbReference type="WBParaSite" id="BXY_0502600.1">
    <property type="protein sequence ID" value="BXY_0502600.1"/>
    <property type="gene ID" value="BXY_0502600"/>
</dbReference>
<dbReference type="Gene3D" id="3.30.70.3030">
    <property type="match status" value="1"/>
</dbReference>
<evidence type="ECO:0000313" key="10">
    <source>
        <dbReference type="WBParaSite" id="BXY_0502600.1"/>
    </source>
</evidence>
<protein>
    <recommendedName>
        <fullName evidence="4">Nucleolar protein 6</fullName>
    </recommendedName>
</protein>
<evidence type="ECO:0000256" key="4">
    <source>
        <dbReference type="RuleBase" id="RU364032"/>
    </source>
</evidence>